<proteinExistence type="inferred from homology"/>
<dbReference type="InterPro" id="IPR033138">
    <property type="entry name" value="Cu_oxidase_CS"/>
</dbReference>
<dbReference type="PROSITE" id="PS00080">
    <property type="entry name" value="MULTICOPPER_OXIDASE2"/>
    <property type="match status" value="1"/>
</dbReference>
<dbReference type="Proteomes" id="UP000683000">
    <property type="component" value="Unassembled WGS sequence"/>
</dbReference>
<keyword evidence="14" id="KW-1185">Reference proteome</keyword>
<name>A0A8I2YW56_9AGAM</name>
<evidence type="ECO:0000259" key="10">
    <source>
        <dbReference type="Pfam" id="PF00394"/>
    </source>
</evidence>
<feature type="chain" id="PRO_5034061341" evidence="9">
    <location>
        <begin position="18"/>
        <end position="627"/>
    </location>
</feature>
<comment type="similarity">
    <text evidence="1">Belongs to the multicopper oxidase family.</text>
</comment>
<evidence type="ECO:0000256" key="5">
    <source>
        <dbReference type="ARBA" id="ARBA00023008"/>
    </source>
</evidence>
<feature type="transmembrane region" description="Helical" evidence="8">
    <location>
        <begin position="576"/>
        <end position="598"/>
    </location>
</feature>
<dbReference type="InterPro" id="IPR011706">
    <property type="entry name" value="Cu-oxidase_C"/>
</dbReference>
<dbReference type="AlphaFoldDB" id="A0A8I2YW56"/>
<dbReference type="PANTHER" id="PTHR11709:SF361">
    <property type="entry name" value="IRON TRANSPORT MULTICOPPER OXIDASE FET3"/>
    <property type="match status" value="1"/>
</dbReference>
<dbReference type="Pfam" id="PF00394">
    <property type="entry name" value="Cu-oxidase"/>
    <property type="match status" value="1"/>
</dbReference>
<keyword evidence="8" id="KW-1133">Transmembrane helix</keyword>
<keyword evidence="8" id="KW-0812">Transmembrane</keyword>
<dbReference type="InterPro" id="IPR011707">
    <property type="entry name" value="Cu-oxidase-like_N"/>
</dbReference>
<evidence type="ECO:0000256" key="3">
    <source>
        <dbReference type="ARBA" id="ARBA00022729"/>
    </source>
</evidence>
<dbReference type="GO" id="GO:0033215">
    <property type="term" value="P:reductive iron assimilation"/>
    <property type="evidence" value="ECO:0007669"/>
    <property type="project" value="TreeGrafter"/>
</dbReference>
<dbReference type="OrthoDB" id="2121828at2759"/>
<evidence type="ECO:0000259" key="11">
    <source>
        <dbReference type="Pfam" id="PF07731"/>
    </source>
</evidence>
<feature type="domain" description="Plastocyanin-like" evidence="11">
    <location>
        <begin position="409"/>
        <end position="516"/>
    </location>
</feature>
<keyword evidence="8" id="KW-0472">Membrane</keyword>
<dbReference type="InterPro" id="IPR002355">
    <property type="entry name" value="Cu_oxidase_Cu_BS"/>
</dbReference>
<feature type="domain" description="Plastocyanin-like" evidence="12">
    <location>
        <begin position="30"/>
        <end position="144"/>
    </location>
</feature>
<dbReference type="CDD" id="cd13877">
    <property type="entry name" value="CuRO_2_Fet3p_like"/>
    <property type="match status" value="1"/>
</dbReference>
<evidence type="ECO:0000256" key="2">
    <source>
        <dbReference type="ARBA" id="ARBA00022723"/>
    </source>
</evidence>
<accession>A0A8I2YW56</accession>
<dbReference type="GO" id="GO:0004322">
    <property type="term" value="F:ferroxidase activity"/>
    <property type="evidence" value="ECO:0007669"/>
    <property type="project" value="TreeGrafter"/>
</dbReference>
<protein>
    <submittedName>
        <fullName evidence="13">Fet3 protein</fullName>
    </submittedName>
</protein>
<keyword evidence="5" id="KW-0186">Copper</keyword>
<keyword evidence="7" id="KW-0325">Glycoprotein</keyword>
<feature type="signal peptide" evidence="9">
    <location>
        <begin position="1"/>
        <end position="17"/>
    </location>
</feature>
<sequence length="627" mass="68260">MLASLFSLLSLAALSRAGVQEQWWNITYVQNVNPDGLFPRRVIGVNNTWPPPPLDVNTTDSLVLHVTNSLDVPTTVHHHGMFFNSTSWMDGAVFVSQCGIPPGDTWEYVVPINNSGQHGTYWAHGHYPGQYTDGLRTPLVLHPASGEAYVYDEEFTVNLGDWYHTEQPVLMKSYINVDNPMGNEPTPDSGLVYFSQNGAYLPPIPGSSPASTTSAVGFNENSTLNFVPGKTYRLRIVNMSAFGAFAFWIDGHNMTIIEVDGTDTQQAPADMLYIAVAQRYSVLVQARNDTSSNWAIHANLDTSMFPTVNPNLQPNITSSITYTPTDNITDSGPVDSYEMTNDTALVPLVVVPQYNATANVQFLVVFQTMDDGTSRAMLDGYVYNSPLVPAIVSVLTLGENATSQEAYGPLAVMLNHLDVVDIVVNNSDTGAHPFHLHGHTFQIVNRAIDYTSSDPTLNPPLIEGQPNPVRRDTVIIPAGAAVTLRVVADNPGAWIFHCHIEWHLEDGLAVHFIEAPLQAQERAATQVAPPPYLFSQCTALGSPDSGNAAGHASVSDLAGLPLGPFPIVFGFQTRGILAITGCILTAVIGMITVVWYALGVRGSEEEIEQEVMKRIEASRNRGLFQRT</sequence>
<evidence type="ECO:0000313" key="13">
    <source>
        <dbReference type="EMBL" id="KAG6379705.1"/>
    </source>
</evidence>
<dbReference type="Pfam" id="PF07731">
    <property type="entry name" value="Cu-oxidase_2"/>
    <property type="match status" value="1"/>
</dbReference>
<dbReference type="InterPro" id="IPR044130">
    <property type="entry name" value="CuRO_2_Fet3-like"/>
</dbReference>
<dbReference type="GO" id="GO:0010106">
    <property type="term" value="P:cellular response to iron ion starvation"/>
    <property type="evidence" value="ECO:0007669"/>
    <property type="project" value="TreeGrafter"/>
</dbReference>
<dbReference type="Gene3D" id="2.60.40.420">
    <property type="entry name" value="Cupredoxins - blue copper proteins"/>
    <property type="match status" value="3"/>
</dbReference>
<dbReference type="SUPFAM" id="SSF49503">
    <property type="entry name" value="Cupredoxins"/>
    <property type="match status" value="3"/>
</dbReference>
<dbReference type="GO" id="GO:0005507">
    <property type="term" value="F:copper ion binding"/>
    <property type="evidence" value="ECO:0007669"/>
    <property type="project" value="InterPro"/>
</dbReference>
<evidence type="ECO:0000313" key="14">
    <source>
        <dbReference type="Proteomes" id="UP000683000"/>
    </source>
</evidence>
<dbReference type="InterPro" id="IPR001117">
    <property type="entry name" value="Cu-oxidase_2nd"/>
</dbReference>
<dbReference type="PROSITE" id="PS00079">
    <property type="entry name" value="MULTICOPPER_OXIDASE1"/>
    <property type="match status" value="1"/>
</dbReference>
<evidence type="ECO:0000256" key="1">
    <source>
        <dbReference type="ARBA" id="ARBA00010609"/>
    </source>
</evidence>
<dbReference type="CDD" id="cd13851">
    <property type="entry name" value="CuRO_1_Fet3p"/>
    <property type="match status" value="1"/>
</dbReference>
<keyword evidence="2" id="KW-0479">Metal-binding</keyword>
<dbReference type="PANTHER" id="PTHR11709">
    <property type="entry name" value="MULTI-COPPER OXIDASE"/>
    <property type="match status" value="1"/>
</dbReference>
<evidence type="ECO:0000256" key="7">
    <source>
        <dbReference type="ARBA" id="ARBA00023180"/>
    </source>
</evidence>
<dbReference type="Pfam" id="PF07732">
    <property type="entry name" value="Cu-oxidase_3"/>
    <property type="match status" value="1"/>
</dbReference>
<evidence type="ECO:0000259" key="12">
    <source>
        <dbReference type="Pfam" id="PF07732"/>
    </source>
</evidence>
<dbReference type="GO" id="GO:0033573">
    <property type="term" value="C:high-affinity iron permease complex"/>
    <property type="evidence" value="ECO:0007669"/>
    <property type="project" value="TreeGrafter"/>
</dbReference>
<evidence type="ECO:0000256" key="8">
    <source>
        <dbReference type="SAM" id="Phobius"/>
    </source>
</evidence>
<evidence type="ECO:0000256" key="6">
    <source>
        <dbReference type="ARBA" id="ARBA00023157"/>
    </source>
</evidence>
<keyword evidence="6" id="KW-1015">Disulfide bond</keyword>
<keyword evidence="4" id="KW-0560">Oxidoreductase</keyword>
<keyword evidence="3 9" id="KW-0732">Signal</keyword>
<dbReference type="InterPro" id="IPR008972">
    <property type="entry name" value="Cupredoxin"/>
</dbReference>
<dbReference type="EMBL" id="JAGFBS010000004">
    <property type="protein sequence ID" value="KAG6379705.1"/>
    <property type="molecule type" value="Genomic_DNA"/>
</dbReference>
<evidence type="ECO:0000256" key="4">
    <source>
        <dbReference type="ARBA" id="ARBA00023002"/>
    </source>
</evidence>
<feature type="domain" description="Plastocyanin-like" evidence="10">
    <location>
        <begin position="153"/>
        <end position="318"/>
    </location>
</feature>
<organism evidence="13 14">
    <name type="scientific">Boletus reticuloceps</name>
    <dbReference type="NCBI Taxonomy" id="495285"/>
    <lineage>
        <taxon>Eukaryota</taxon>
        <taxon>Fungi</taxon>
        <taxon>Dikarya</taxon>
        <taxon>Basidiomycota</taxon>
        <taxon>Agaricomycotina</taxon>
        <taxon>Agaricomycetes</taxon>
        <taxon>Agaricomycetidae</taxon>
        <taxon>Boletales</taxon>
        <taxon>Boletineae</taxon>
        <taxon>Boletaceae</taxon>
        <taxon>Boletoideae</taxon>
        <taxon>Boletus</taxon>
    </lineage>
</organism>
<comment type="caution">
    <text evidence="13">The sequence shown here is derived from an EMBL/GenBank/DDBJ whole genome shotgun (WGS) entry which is preliminary data.</text>
</comment>
<evidence type="ECO:0000256" key="9">
    <source>
        <dbReference type="SAM" id="SignalP"/>
    </source>
</evidence>
<dbReference type="InterPro" id="IPR045087">
    <property type="entry name" value="Cu-oxidase_fam"/>
</dbReference>
<gene>
    <name evidence="13" type="ORF">JVT61DRAFT_10234</name>
</gene>
<reference evidence="13" key="1">
    <citation type="submission" date="2021-03" db="EMBL/GenBank/DDBJ databases">
        <title>Evolutionary innovations through gain and loss of genes in the ectomycorrhizal Boletales.</title>
        <authorList>
            <person name="Wu G."/>
            <person name="Miyauchi S."/>
            <person name="Morin E."/>
            <person name="Yang Z.-L."/>
            <person name="Xu J."/>
            <person name="Martin F.M."/>
        </authorList>
    </citation>
    <scope>NUCLEOTIDE SEQUENCE</scope>
    <source>
        <strain evidence="13">BR01</strain>
    </source>
</reference>